<accession>A0ABS5J992</accession>
<dbReference type="Proteomes" id="UP000676386">
    <property type="component" value="Unassembled WGS sequence"/>
</dbReference>
<dbReference type="SUPFAM" id="SSF49299">
    <property type="entry name" value="PKD domain"/>
    <property type="match status" value="1"/>
</dbReference>
<keyword evidence="3" id="KW-1185">Reference proteome</keyword>
<dbReference type="InterPro" id="IPR029865">
    <property type="entry name" value="KIAA0319-like"/>
</dbReference>
<dbReference type="RefSeq" id="WP_211976778.1">
    <property type="nucleotide sequence ID" value="NZ_CBFHAM010000052.1"/>
</dbReference>
<reference evidence="2 3" key="1">
    <citation type="submission" date="2021-04" db="EMBL/GenBank/DDBJ databases">
        <title>Chitinophaga sp. nov., isolated from the rhizosphere soil.</title>
        <authorList>
            <person name="He S."/>
        </authorList>
    </citation>
    <scope>NUCLEOTIDE SEQUENCE [LARGE SCALE GENOMIC DNA]</scope>
    <source>
        <strain evidence="2 3">2R12</strain>
    </source>
</reference>
<evidence type="ECO:0000259" key="1">
    <source>
        <dbReference type="SMART" id="SM00089"/>
    </source>
</evidence>
<dbReference type="PANTHER" id="PTHR46182:SF2">
    <property type="entry name" value="FI19480P1"/>
    <property type="match status" value="1"/>
</dbReference>
<dbReference type="InterPro" id="IPR013783">
    <property type="entry name" value="Ig-like_fold"/>
</dbReference>
<feature type="domain" description="PKD/Chitinase" evidence="1">
    <location>
        <begin position="200"/>
        <end position="285"/>
    </location>
</feature>
<protein>
    <submittedName>
        <fullName evidence="2">PKD domain-containing protein</fullName>
    </submittedName>
</protein>
<evidence type="ECO:0000313" key="2">
    <source>
        <dbReference type="EMBL" id="MBS0031618.1"/>
    </source>
</evidence>
<name>A0ABS5J992_9BACT</name>
<gene>
    <name evidence="2" type="ORF">KE626_30085</name>
</gene>
<dbReference type="InterPro" id="IPR035986">
    <property type="entry name" value="PKD_dom_sf"/>
</dbReference>
<comment type="caution">
    <text evidence="2">The sequence shown here is derived from an EMBL/GenBank/DDBJ whole genome shotgun (WGS) entry which is preliminary data.</text>
</comment>
<dbReference type="SMART" id="SM00089">
    <property type="entry name" value="PKD"/>
    <property type="match status" value="1"/>
</dbReference>
<sequence>MVQNTGIVRYENLEEYILGSGAATGQQKENKPGDPDYVTPGYNAALCPLTPPVNNEKRSDITMKLINRGSQFLQFVQLEISPWDKRQAADSLYNAPYTLFPGQTVTLLGTSIRQVTDWIDVKLVTGEFSGQHNVKMQVAFTNSGGKKQLAEKTLGKNVGIVLSHLLIDRTVAGGANLLEITLEDLPEVSDNNIPPSADAGKDQHVTLTDGLTVQLEGTGGDSDGNVVSYHWGKILGPLPYNISNPQIANPVITGLIAGIYKFQLTVTDNKGAIGQSVVTIEVSSVVEDPNGNLVALVDSTLTAAAITQIQLFPLNGDPAVELLTNPITAAEGPSMLIPPKGRYKVYVTITGQPGAVKIQYGDTVSCQSFHGEGLYIFQDVEIGRGKFGMALTLTAGSCGDSSASDVFVKLNTTNSRTVEEAALPYGKQVTQQAQIKAAVFADIQGTTPKTANIILNYRLETKDNLTGAVDTRDYYTELVNQDSLTIGGTLSEKIYDLTQLAEDQLTVDTTTTYSLLPGAGYRII</sequence>
<dbReference type="Gene3D" id="2.60.40.10">
    <property type="entry name" value="Immunoglobulins"/>
    <property type="match status" value="1"/>
</dbReference>
<evidence type="ECO:0000313" key="3">
    <source>
        <dbReference type="Proteomes" id="UP000676386"/>
    </source>
</evidence>
<dbReference type="EMBL" id="JAGTXB010000023">
    <property type="protein sequence ID" value="MBS0031618.1"/>
    <property type="molecule type" value="Genomic_DNA"/>
</dbReference>
<dbReference type="Pfam" id="PF22352">
    <property type="entry name" value="K319L-like_PKD"/>
    <property type="match status" value="1"/>
</dbReference>
<proteinExistence type="predicted"/>
<organism evidence="2 3">
    <name type="scientific">Chitinophaga hostae</name>
    <dbReference type="NCBI Taxonomy" id="2831022"/>
    <lineage>
        <taxon>Bacteria</taxon>
        <taxon>Pseudomonadati</taxon>
        <taxon>Bacteroidota</taxon>
        <taxon>Chitinophagia</taxon>
        <taxon>Chitinophagales</taxon>
        <taxon>Chitinophagaceae</taxon>
        <taxon>Chitinophaga</taxon>
    </lineage>
</organism>
<dbReference type="CDD" id="cd00146">
    <property type="entry name" value="PKD"/>
    <property type="match status" value="1"/>
</dbReference>
<dbReference type="PANTHER" id="PTHR46182">
    <property type="entry name" value="FI19480P1"/>
    <property type="match status" value="1"/>
</dbReference>
<dbReference type="InterPro" id="IPR022409">
    <property type="entry name" value="PKD/Chitinase_dom"/>
</dbReference>